<keyword evidence="11" id="KW-1185">Reference proteome</keyword>
<evidence type="ECO:0000256" key="7">
    <source>
        <dbReference type="ARBA" id="ARBA00023136"/>
    </source>
</evidence>
<dbReference type="EMBL" id="CP098401">
    <property type="protein sequence ID" value="URW76772.1"/>
    <property type="molecule type" value="Genomic_DNA"/>
</dbReference>
<dbReference type="RefSeq" id="WP_250754454.1">
    <property type="nucleotide sequence ID" value="NZ_CP098401.1"/>
</dbReference>
<name>A0ABY4TWK8_9SPHN</name>
<dbReference type="Proteomes" id="UP001055580">
    <property type="component" value="Chromosome"/>
</dbReference>
<feature type="transmembrane region" description="Helical" evidence="8">
    <location>
        <begin position="106"/>
        <end position="125"/>
    </location>
</feature>
<keyword evidence="7 8" id="KW-0472">Membrane</keyword>
<evidence type="ECO:0000256" key="8">
    <source>
        <dbReference type="SAM" id="Phobius"/>
    </source>
</evidence>
<proteinExistence type="predicted"/>
<feature type="transmembrane region" description="Helical" evidence="8">
    <location>
        <begin position="307"/>
        <end position="328"/>
    </location>
</feature>
<evidence type="ECO:0000313" key="10">
    <source>
        <dbReference type="EMBL" id="URW76772.1"/>
    </source>
</evidence>
<comment type="subcellular location">
    <subcellularLocation>
        <location evidence="1">Cell membrane</location>
        <topology evidence="1">Multi-pass membrane protein</topology>
    </subcellularLocation>
</comment>
<keyword evidence="6 8" id="KW-1133">Transmembrane helix</keyword>
<organism evidence="10 11">
    <name type="scientific">Sphingomonas donggukensis</name>
    <dbReference type="NCBI Taxonomy" id="2949093"/>
    <lineage>
        <taxon>Bacteria</taxon>
        <taxon>Pseudomonadati</taxon>
        <taxon>Pseudomonadota</taxon>
        <taxon>Alphaproteobacteria</taxon>
        <taxon>Sphingomonadales</taxon>
        <taxon>Sphingomonadaceae</taxon>
        <taxon>Sphingomonas</taxon>
    </lineage>
</organism>
<evidence type="ECO:0000256" key="5">
    <source>
        <dbReference type="ARBA" id="ARBA00022801"/>
    </source>
</evidence>
<dbReference type="InterPro" id="IPR026392">
    <property type="entry name" value="Exo/Archaeosortase_dom"/>
</dbReference>
<dbReference type="InterPro" id="IPR013426">
    <property type="entry name" value="EpsH-like"/>
</dbReference>
<feature type="transmembrane region" description="Helical" evidence="8">
    <location>
        <begin position="132"/>
        <end position="150"/>
    </location>
</feature>
<feature type="domain" description="Methanolan biosynthesis EpsI" evidence="9">
    <location>
        <begin position="312"/>
        <end position="497"/>
    </location>
</feature>
<feature type="transmembrane region" description="Helical" evidence="8">
    <location>
        <begin position="165"/>
        <end position="186"/>
    </location>
</feature>
<protein>
    <submittedName>
        <fullName evidence="10">Exosortase A</fullName>
        <ecNumber evidence="10">3.4.22.-</ecNumber>
    </submittedName>
</protein>
<feature type="transmembrane region" description="Helical" evidence="8">
    <location>
        <begin position="223"/>
        <end position="248"/>
    </location>
</feature>
<sequence length="509" mass="54216">MTVHASPAAFTAQPLSTTWQRPLALLVFAWGALLTIFHRDVADLAFIYWNSTTFGHCLFVLPVIAWLVWQRRGDLAQVMPAAWWPGLALVVAGAGGWFLGDIAGVAFARHLGLVLMLQGAVAAILGPNVTRAILFPLAYLVFLVPFGEFLEGPLQDVTTAMTMPLLHLFGVPATVDGVLITIPNGYFEVAEACSGAKFVIAMVAYGALVANVCYVSWGRRAAFVAMALVVPVIANGLRASGTIYAAHLTSVEAATGFDHIVYGWVFFGLVMAAVLAIGWRWFDRDPDAAWVDTTRLQTPPAPADRSAVTGAIIAIAVLAYAVGALLVARSDALPAQLELPDVPGWTRVEVSTRAPWAPWYPTADHVLNGRYADAQGHVVDLAVAVYAGQREGHELVGFGQGLLRENDRWVKVMDEPSIAGGRVERIVAPGPVEREVATWYRIAGTTTASERRVKIETLKAKLIGGPQRGVALHLSAEGGEGPAPRAAIAAFLAAAGPVDTLADRIAAGR</sequence>
<keyword evidence="5 10" id="KW-0378">Hydrolase</keyword>
<evidence type="ECO:0000256" key="2">
    <source>
        <dbReference type="ARBA" id="ARBA00022475"/>
    </source>
</evidence>
<evidence type="ECO:0000256" key="1">
    <source>
        <dbReference type="ARBA" id="ARBA00004651"/>
    </source>
</evidence>
<dbReference type="InterPro" id="IPR017540">
    <property type="entry name" value="Exosortase-1"/>
</dbReference>
<dbReference type="Pfam" id="PF09721">
    <property type="entry name" value="Exosortase_EpsH"/>
    <property type="match status" value="1"/>
</dbReference>
<accession>A0ABY4TWK8</accession>
<feature type="transmembrane region" description="Helical" evidence="8">
    <location>
        <begin position="198"/>
        <end position="217"/>
    </location>
</feature>
<dbReference type="EC" id="3.4.22.-" evidence="10"/>
<dbReference type="InterPro" id="IPR014263">
    <property type="entry name" value="Methanolan_biosynth_EpsI"/>
</dbReference>
<dbReference type="Pfam" id="PF11984">
    <property type="entry name" value="DUF3485"/>
    <property type="match status" value="1"/>
</dbReference>
<keyword evidence="3" id="KW-0645">Protease</keyword>
<evidence type="ECO:0000256" key="4">
    <source>
        <dbReference type="ARBA" id="ARBA00022692"/>
    </source>
</evidence>
<dbReference type="NCBIfam" id="TIGR04178">
    <property type="entry name" value="exo_archaeo"/>
    <property type="match status" value="1"/>
</dbReference>
<feature type="transmembrane region" description="Helical" evidence="8">
    <location>
        <begin position="81"/>
        <end position="100"/>
    </location>
</feature>
<evidence type="ECO:0000259" key="9">
    <source>
        <dbReference type="Pfam" id="PF11984"/>
    </source>
</evidence>
<dbReference type="NCBIfam" id="TIGR03109">
    <property type="entry name" value="exosort_XrtA"/>
    <property type="match status" value="1"/>
</dbReference>
<dbReference type="GO" id="GO:0016787">
    <property type="term" value="F:hydrolase activity"/>
    <property type="evidence" value="ECO:0007669"/>
    <property type="project" value="UniProtKB-KW"/>
</dbReference>
<reference evidence="10" key="1">
    <citation type="submission" date="2022-05" db="EMBL/GenBank/DDBJ databases">
        <title>Sphingomonas sp. strain RMG20 Genome sequencing and assembly.</title>
        <authorList>
            <person name="Kim I."/>
        </authorList>
    </citation>
    <scope>NUCLEOTIDE SEQUENCE</scope>
    <source>
        <strain evidence="10">RMG20</strain>
    </source>
</reference>
<evidence type="ECO:0000256" key="6">
    <source>
        <dbReference type="ARBA" id="ARBA00022989"/>
    </source>
</evidence>
<gene>
    <name evidence="10" type="primary">xrtA</name>
    <name evidence="10" type="ORF">M9980_06120</name>
</gene>
<feature type="transmembrane region" description="Helical" evidence="8">
    <location>
        <begin position="47"/>
        <end position="69"/>
    </location>
</feature>
<dbReference type="InterPro" id="IPR019127">
    <property type="entry name" value="Exosortase"/>
</dbReference>
<keyword evidence="2" id="KW-1003">Cell membrane</keyword>
<keyword evidence="4 8" id="KW-0812">Transmembrane</keyword>
<evidence type="ECO:0000256" key="3">
    <source>
        <dbReference type="ARBA" id="ARBA00022670"/>
    </source>
</evidence>
<feature type="transmembrane region" description="Helical" evidence="8">
    <location>
        <begin position="23"/>
        <end position="41"/>
    </location>
</feature>
<evidence type="ECO:0000313" key="11">
    <source>
        <dbReference type="Proteomes" id="UP001055580"/>
    </source>
</evidence>
<dbReference type="NCBIfam" id="TIGR02602">
    <property type="entry name" value="8TM_EpsH"/>
    <property type="match status" value="1"/>
</dbReference>
<dbReference type="NCBIfam" id="TIGR02914">
    <property type="entry name" value="EpsI_fam"/>
    <property type="match status" value="1"/>
</dbReference>
<feature type="transmembrane region" description="Helical" evidence="8">
    <location>
        <begin position="260"/>
        <end position="282"/>
    </location>
</feature>